<dbReference type="AlphaFoldDB" id="A0ABD3JZG4"/>
<gene>
    <name evidence="6" type="ORF">ACJRO7_028374</name>
</gene>
<feature type="domain" description="Glycolipid transfer protein" evidence="5">
    <location>
        <begin position="60"/>
        <end position="197"/>
    </location>
</feature>
<dbReference type="GO" id="GO:0120014">
    <property type="term" value="F:phospholipid transfer activity"/>
    <property type="evidence" value="ECO:0007669"/>
    <property type="project" value="UniProtKB-ARBA"/>
</dbReference>
<feature type="region of interest" description="Disordered" evidence="4">
    <location>
        <begin position="1"/>
        <end position="21"/>
    </location>
</feature>
<dbReference type="Proteomes" id="UP001634007">
    <property type="component" value="Unassembled WGS sequence"/>
</dbReference>
<dbReference type="Gene3D" id="1.10.3520.10">
    <property type="entry name" value="Glycolipid transfer protein"/>
    <property type="match status" value="1"/>
</dbReference>
<protein>
    <recommendedName>
        <fullName evidence="5">Glycolipid transfer protein domain-containing protein</fullName>
    </recommendedName>
</protein>
<dbReference type="SUPFAM" id="SSF110004">
    <property type="entry name" value="Glycolipid transfer protein, GLTP"/>
    <property type="match status" value="1"/>
</dbReference>
<dbReference type="FunFam" id="1.10.3520.10:FF:000005">
    <property type="entry name" value="Accelerated cell death 11"/>
    <property type="match status" value="1"/>
</dbReference>
<feature type="compositionally biased region" description="Basic and acidic residues" evidence="4">
    <location>
        <begin position="1"/>
        <end position="16"/>
    </location>
</feature>
<reference evidence="6 7" key="1">
    <citation type="submission" date="2024-11" db="EMBL/GenBank/DDBJ databases">
        <title>Chromosome-level genome assembly of Eucalyptus globulus Labill. provides insights into its genome evolution.</title>
        <authorList>
            <person name="Li X."/>
        </authorList>
    </citation>
    <scope>NUCLEOTIDE SEQUENCE [LARGE SCALE GENOMIC DNA]</scope>
    <source>
        <strain evidence="6">CL2024</strain>
        <tissue evidence="6">Fresh tender leaves</tissue>
    </source>
</reference>
<evidence type="ECO:0000256" key="2">
    <source>
        <dbReference type="ARBA" id="ARBA00022448"/>
    </source>
</evidence>
<comment type="caution">
    <text evidence="6">The sequence shown here is derived from an EMBL/GenBank/DDBJ whole genome shotgun (WGS) entry which is preliminary data.</text>
</comment>
<dbReference type="EMBL" id="JBJKBG010000007">
    <property type="protein sequence ID" value="KAL3731483.1"/>
    <property type="molecule type" value="Genomic_DNA"/>
</dbReference>
<name>A0ABD3JZG4_EUCGL</name>
<organism evidence="6 7">
    <name type="scientific">Eucalyptus globulus</name>
    <name type="common">Tasmanian blue gum</name>
    <dbReference type="NCBI Taxonomy" id="34317"/>
    <lineage>
        <taxon>Eukaryota</taxon>
        <taxon>Viridiplantae</taxon>
        <taxon>Streptophyta</taxon>
        <taxon>Embryophyta</taxon>
        <taxon>Tracheophyta</taxon>
        <taxon>Spermatophyta</taxon>
        <taxon>Magnoliopsida</taxon>
        <taxon>eudicotyledons</taxon>
        <taxon>Gunneridae</taxon>
        <taxon>Pentapetalae</taxon>
        <taxon>rosids</taxon>
        <taxon>malvids</taxon>
        <taxon>Myrtales</taxon>
        <taxon>Myrtaceae</taxon>
        <taxon>Myrtoideae</taxon>
        <taxon>Eucalypteae</taxon>
        <taxon>Eucalyptus</taxon>
    </lineage>
</organism>
<comment type="similarity">
    <text evidence="1">Belongs to the GLTP family.</text>
</comment>
<keyword evidence="3" id="KW-0445">Lipid transport</keyword>
<evidence type="ECO:0000313" key="6">
    <source>
        <dbReference type="EMBL" id="KAL3731483.1"/>
    </source>
</evidence>
<dbReference type="PANTHER" id="PTHR10219:SF28">
    <property type="entry name" value="ACD11 HOMOLOG PROTEIN"/>
    <property type="match status" value="1"/>
</dbReference>
<dbReference type="PANTHER" id="PTHR10219">
    <property type="entry name" value="GLYCOLIPID TRANSFER PROTEIN-RELATED"/>
    <property type="match status" value="1"/>
</dbReference>
<evidence type="ECO:0000313" key="7">
    <source>
        <dbReference type="Proteomes" id="UP001634007"/>
    </source>
</evidence>
<keyword evidence="2" id="KW-0813">Transport</keyword>
<evidence type="ECO:0000256" key="4">
    <source>
        <dbReference type="SAM" id="MobiDB-lite"/>
    </source>
</evidence>
<evidence type="ECO:0000259" key="5">
    <source>
        <dbReference type="Pfam" id="PF08718"/>
    </source>
</evidence>
<proteinExistence type="inferred from homology"/>
<dbReference type="Pfam" id="PF08718">
    <property type="entry name" value="GLTP"/>
    <property type="match status" value="1"/>
</dbReference>
<sequence length="233" mass="26069">MMKGEKTDGGSRRDAASPHLCPPPEAAGACTPLSGIAEAFEEMAGLLLRPPDDGRSVELRLDKFCDACSLVSVLFGCLGLAFKFAEMEYVAKVRDLVEASKTHRTLQNILDLDVANDSVRTPGSHTRNLRRVRQGLDLIRALFEQFLSSDDYSLKDAATTAYTQVCAPFHTWAIRTAVYAGMYALPYRDQLLLKLNETDKTAEKKMRRYIKASIPVIQYIDKLYISRNISLDW</sequence>
<accession>A0ABD3JZG4</accession>
<evidence type="ECO:0000256" key="1">
    <source>
        <dbReference type="ARBA" id="ARBA00007148"/>
    </source>
</evidence>
<keyword evidence="7" id="KW-1185">Reference proteome</keyword>
<dbReference type="InterPro" id="IPR036497">
    <property type="entry name" value="GLTP_sf"/>
</dbReference>
<dbReference type="GO" id="GO:0120016">
    <property type="term" value="F:sphingolipid transfer activity"/>
    <property type="evidence" value="ECO:0007669"/>
    <property type="project" value="UniProtKB-ARBA"/>
</dbReference>
<dbReference type="InterPro" id="IPR014830">
    <property type="entry name" value="Glycolipid_transfer_prot_dom"/>
</dbReference>
<evidence type="ECO:0000256" key="3">
    <source>
        <dbReference type="ARBA" id="ARBA00023055"/>
    </source>
</evidence>